<dbReference type="InterPro" id="IPR008640">
    <property type="entry name" value="Adhesin_Head_dom"/>
</dbReference>
<dbReference type="SUPFAM" id="SSF54523">
    <property type="entry name" value="Pili subunits"/>
    <property type="match status" value="1"/>
</dbReference>
<proteinExistence type="inferred from homology"/>
<keyword evidence="5" id="KW-1134">Transmembrane beta strand</keyword>
<dbReference type="Pfam" id="PF13018">
    <property type="entry name" value="ESPR"/>
    <property type="match status" value="1"/>
</dbReference>
<dbReference type="Pfam" id="PF05658">
    <property type="entry name" value="YadA_head"/>
    <property type="match status" value="2"/>
</dbReference>
<name>A0ABT1SR45_9FIRM</name>
<comment type="similarity">
    <text evidence="3">Belongs to the autotransporter-2 (AT-2) (TC 1.B.40) family.</text>
</comment>
<evidence type="ECO:0000256" key="5">
    <source>
        <dbReference type="ARBA" id="ARBA00022452"/>
    </source>
</evidence>
<dbReference type="RefSeq" id="WP_072272049.1">
    <property type="nucleotide sequence ID" value="NZ_JAJCIO010000025.1"/>
</dbReference>
<feature type="domain" description="Trimeric autotransporter adhesin YadA-like head" evidence="14">
    <location>
        <begin position="138"/>
        <end position="164"/>
    </location>
</feature>
<feature type="domain" description="Trimeric autotransporter adhesin YadA-like C-terminal membrane anchor" evidence="13">
    <location>
        <begin position="687"/>
        <end position="737"/>
    </location>
</feature>
<organism evidence="17 18">
    <name type="scientific">Megasphaera massiliensis</name>
    <dbReference type="NCBI Taxonomy" id="1232428"/>
    <lineage>
        <taxon>Bacteria</taxon>
        <taxon>Bacillati</taxon>
        <taxon>Bacillota</taxon>
        <taxon>Negativicutes</taxon>
        <taxon>Veillonellales</taxon>
        <taxon>Veillonellaceae</taxon>
        <taxon>Megasphaera</taxon>
    </lineage>
</organism>
<dbReference type="Gene3D" id="2.150.10.10">
    <property type="entry name" value="Serralysin-like metalloprotease, C-terminal"/>
    <property type="match status" value="2"/>
</dbReference>
<dbReference type="Pfam" id="PF05662">
    <property type="entry name" value="YadA_stalk"/>
    <property type="match status" value="1"/>
</dbReference>
<comment type="subcellular location">
    <subcellularLocation>
        <location evidence="2">Cell outer membrane</location>
    </subcellularLocation>
    <subcellularLocation>
        <location evidence="1">Cell surface</location>
    </subcellularLocation>
</comment>
<evidence type="ECO:0000256" key="3">
    <source>
        <dbReference type="ARBA" id="ARBA00005848"/>
    </source>
</evidence>
<dbReference type="Proteomes" id="UP001206692">
    <property type="component" value="Unassembled WGS sequence"/>
</dbReference>
<dbReference type="Gene3D" id="2.20.70.140">
    <property type="match status" value="1"/>
</dbReference>
<keyword evidence="6 12" id="KW-0812">Transmembrane</keyword>
<dbReference type="InterPro" id="IPR008635">
    <property type="entry name" value="Coiled_stalk_dom"/>
</dbReference>
<dbReference type="Gene3D" id="3.30.1300.30">
    <property type="entry name" value="GSPII I/J protein-like"/>
    <property type="match status" value="1"/>
</dbReference>
<keyword evidence="4" id="KW-0813">Transport</keyword>
<gene>
    <name evidence="17" type="ORF">NE675_04655</name>
</gene>
<evidence type="ECO:0000256" key="10">
    <source>
        <dbReference type="ARBA" id="ARBA00023237"/>
    </source>
</evidence>
<keyword evidence="12" id="KW-1133">Transmembrane helix</keyword>
<keyword evidence="8" id="KW-0653">Protein transport</keyword>
<feature type="domain" description="Trimeric autotransporter adhesin YadA-like stalk" evidence="15">
    <location>
        <begin position="336"/>
        <end position="372"/>
    </location>
</feature>
<dbReference type="Pfam" id="PF03895">
    <property type="entry name" value="YadA_anchor"/>
    <property type="match status" value="1"/>
</dbReference>
<dbReference type="InterPro" id="IPR024973">
    <property type="entry name" value="ESPR"/>
</dbReference>
<protein>
    <submittedName>
        <fullName evidence="17">YadA-like family protein</fullName>
    </submittedName>
</protein>
<evidence type="ECO:0000256" key="12">
    <source>
        <dbReference type="SAM" id="Phobius"/>
    </source>
</evidence>
<evidence type="ECO:0000256" key="4">
    <source>
        <dbReference type="ARBA" id="ARBA00022448"/>
    </source>
</evidence>
<dbReference type="InterPro" id="IPR011049">
    <property type="entry name" value="Serralysin-like_metalloprot_C"/>
</dbReference>
<dbReference type="InterPro" id="IPR045584">
    <property type="entry name" value="Pilin-like"/>
</dbReference>
<evidence type="ECO:0000259" key="16">
    <source>
        <dbReference type="Pfam" id="PF13018"/>
    </source>
</evidence>
<reference evidence="17 18" key="1">
    <citation type="submission" date="2022-06" db="EMBL/GenBank/DDBJ databases">
        <title>Isolation of gut microbiota from human fecal samples.</title>
        <authorList>
            <person name="Pamer E.G."/>
            <person name="Barat B."/>
            <person name="Waligurski E."/>
            <person name="Medina S."/>
            <person name="Paddock L."/>
            <person name="Mostad J."/>
        </authorList>
    </citation>
    <scope>NUCLEOTIDE SEQUENCE [LARGE SCALE GENOMIC DNA]</scope>
    <source>
        <strain evidence="17 18">DFI.1.1</strain>
    </source>
</reference>
<evidence type="ECO:0000313" key="17">
    <source>
        <dbReference type="EMBL" id="MCQ5342326.1"/>
    </source>
</evidence>
<dbReference type="InterPro" id="IPR005594">
    <property type="entry name" value="YadA_C"/>
</dbReference>
<evidence type="ECO:0000259" key="14">
    <source>
        <dbReference type="Pfam" id="PF05658"/>
    </source>
</evidence>
<evidence type="ECO:0000256" key="9">
    <source>
        <dbReference type="ARBA" id="ARBA00023136"/>
    </source>
</evidence>
<evidence type="ECO:0000256" key="11">
    <source>
        <dbReference type="SAM" id="MobiDB-lite"/>
    </source>
</evidence>
<dbReference type="EMBL" id="JANGEW010000006">
    <property type="protein sequence ID" value="MCQ5342326.1"/>
    <property type="molecule type" value="Genomic_DNA"/>
</dbReference>
<dbReference type="SUPFAM" id="SSF101967">
    <property type="entry name" value="Adhesin YadA, collagen-binding domain"/>
    <property type="match status" value="2"/>
</dbReference>
<sequence>MNQIYKVIWSKVKHCCIVVSELAKRDGKVISTRSRRGKQLAASLAVMALCAGIVPGVMAADDGSDTGWKLGVDRSVYSTTTENEATATGKTALITDGTTVNLLAGRGIKLTQYGTSIDIGLKFIDMNPGGFPYNDAKATGAASLAIGQNSVADKQQGTAVGWKSHAGENAFAGGSESDAGFSSVAIGYNAKATLDGSVAIGTGVRIDPNKPAGGYKKVDSTFSVAIGDKAYVGEDSTGSNVIGHLAEVDTSEYAVVLGTSAKVNKIANGIAIGYKASVTTGSTDGGVAIGSYSVAKTRAGLAGYDPEKKDRSSDKYGFWKSGLGAVSVGDRGKTRQITQVAAGSYDMDAVNVAQLKSLGNKLTADIQAAALAAGDNIVIDKDTTTGTNKVRLADTITLGSDTNAANQVTVDGTKGLVTIGGADGIIMGNQEVALKNDDGTDKVDADGNVVKQSGKYITGLSNTTWDADNIVADRAATEGQLQDIIGTEIGKINDSIKNTKQTFVGDSGTKVEIGTTDTLSLTGGADTGSLTDKNIGIVNNGKGFKVQLSSKLNGLESVDTKTLTASDSITVGSGDTTTVISGNTVATGSVTTGNTTISSDGLTIADGPSVTKDGIDAGGKAIHNIGEATAATDAINKGTFDTAITNIGSGMNQLGNQINKLDNRVDRVGAGAAALAALHPLDFDPTSRWEFSAGIGNYRGANAVAVGAFYRPNYNTMVSIGSSYGGGENMVNAGVTFRIGEGATQTYTSKDAMAQEITSLKSTVDQQNSKLSEQNNKIEAQNSKIEEQSQQLAEQNKKIEQLMQAIADLKK</sequence>
<feature type="domain" description="ESPR" evidence="16">
    <location>
        <begin position="1"/>
        <end position="48"/>
    </location>
</feature>
<evidence type="ECO:0000256" key="8">
    <source>
        <dbReference type="ARBA" id="ARBA00022927"/>
    </source>
</evidence>
<evidence type="ECO:0000256" key="7">
    <source>
        <dbReference type="ARBA" id="ARBA00022729"/>
    </source>
</evidence>
<feature type="region of interest" description="Disordered" evidence="11">
    <location>
        <begin position="764"/>
        <end position="791"/>
    </location>
</feature>
<feature type="domain" description="Trimeric autotransporter adhesin YadA-like head" evidence="14">
    <location>
        <begin position="180"/>
        <end position="203"/>
    </location>
</feature>
<keyword evidence="10" id="KW-0998">Cell outer membrane</keyword>
<evidence type="ECO:0000256" key="6">
    <source>
        <dbReference type="ARBA" id="ARBA00022692"/>
    </source>
</evidence>
<accession>A0ABT1SR45</accession>
<keyword evidence="18" id="KW-1185">Reference proteome</keyword>
<evidence type="ECO:0000256" key="1">
    <source>
        <dbReference type="ARBA" id="ARBA00004241"/>
    </source>
</evidence>
<keyword evidence="7" id="KW-0732">Signal</keyword>
<evidence type="ECO:0000259" key="15">
    <source>
        <dbReference type="Pfam" id="PF05662"/>
    </source>
</evidence>
<feature type="transmembrane region" description="Helical" evidence="12">
    <location>
        <begin position="40"/>
        <end position="60"/>
    </location>
</feature>
<keyword evidence="9 12" id="KW-0472">Membrane</keyword>
<evidence type="ECO:0000256" key="2">
    <source>
        <dbReference type="ARBA" id="ARBA00004442"/>
    </source>
</evidence>
<comment type="caution">
    <text evidence="17">The sequence shown here is derived from an EMBL/GenBank/DDBJ whole genome shotgun (WGS) entry which is preliminary data.</text>
</comment>
<evidence type="ECO:0000313" key="18">
    <source>
        <dbReference type="Proteomes" id="UP001206692"/>
    </source>
</evidence>
<evidence type="ECO:0000259" key="13">
    <source>
        <dbReference type="Pfam" id="PF03895"/>
    </source>
</evidence>